<dbReference type="Proteomes" id="UP000198959">
    <property type="component" value="Unassembled WGS sequence"/>
</dbReference>
<gene>
    <name evidence="2" type="ORF">GA0074692_3217</name>
</gene>
<evidence type="ECO:0000313" key="2">
    <source>
        <dbReference type="EMBL" id="SCL31988.1"/>
    </source>
</evidence>
<organism evidence="2 3">
    <name type="scientific">Micromonospora pallida</name>
    <dbReference type="NCBI Taxonomy" id="145854"/>
    <lineage>
        <taxon>Bacteria</taxon>
        <taxon>Bacillati</taxon>
        <taxon>Actinomycetota</taxon>
        <taxon>Actinomycetes</taxon>
        <taxon>Micromonosporales</taxon>
        <taxon>Micromonosporaceae</taxon>
        <taxon>Micromonospora</taxon>
    </lineage>
</organism>
<feature type="transmembrane region" description="Helical" evidence="1">
    <location>
        <begin position="137"/>
        <end position="156"/>
    </location>
</feature>
<dbReference type="AlphaFoldDB" id="A0A1C6SR39"/>
<dbReference type="STRING" id="145854.GA0074692_3217"/>
<keyword evidence="3" id="KW-1185">Reference proteome</keyword>
<name>A0A1C6SR39_9ACTN</name>
<evidence type="ECO:0000256" key="1">
    <source>
        <dbReference type="SAM" id="Phobius"/>
    </source>
</evidence>
<keyword evidence="1" id="KW-0472">Membrane</keyword>
<sequence length="167" mass="18804">MEYAEANAGRNILEGLWWNQARLPAVQPDMRAVVSLSSVLLGLFVGAFVLRSGWELPVRTSCSGDVCTSQSWVDVDWDRVNWELKPTRIACFEANPANHDVLIGPGDECVRSRGDVIEHQTTYEELRDEIQQRRTRALAFAGAAIALPPVLVEVWWRVRRRPAPTAH</sequence>
<accession>A0A1C6SR39</accession>
<protein>
    <submittedName>
        <fullName evidence="2">Uncharacterized protein</fullName>
    </submittedName>
</protein>
<keyword evidence="1" id="KW-1133">Transmembrane helix</keyword>
<reference evidence="3" key="1">
    <citation type="submission" date="2016-06" db="EMBL/GenBank/DDBJ databases">
        <authorList>
            <person name="Varghese N."/>
            <person name="Submissions Spin"/>
        </authorList>
    </citation>
    <scope>NUCLEOTIDE SEQUENCE [LARGE SCALE GENOMIC DNA]</scope>
    <source>
        <strain evidence="3">DSM 43817</strain>
    </source>
</reference>
<dbReference type="RefSeq" id="WP_176738229.1">
    <property type="nucleotide sequence ID" value="NZ_FMHW01000002.1"/>
</dbReference>
<proteinExistence type="predicted"/>
<dbReference type="EMBL" id="FMHW01000002">
    <property type="protein sequence ID" value="SCL31988.1"/>
    <property type="molecule type" value="Genomic_DNA"/>
</dbReference>
<keyword evidence="1" id="KW-0812">Transmembrane</keyword>
<evidence type="ECO:0000313" key="3">
    <source>
        <dbReference type="Proteomes" id="UP000198959"/>
    </source>
</evidence>
<feature type="transmembrane region" description="Helical" evidence="1">
    <location>
        <begin position="32"/>
        <end position="50"/>
    </location>
</feature>